<dbReference type="EMBL" id="WPCU01000007">
    <property type="protein sequence ID" value="MVA76560.1"/>
    <property type="molecule type" value="Genomic_DNA"/>
</dbReference>
<evidence type="ECO:0000313" key="3">
    <source>
        <dbReference type="EMBL" id="MVA76560.1"/>
    </source>
</evidence>
<dbReference type="Proteomes" id="UP000435304">
    <property type="component" value="Unassembled WGS sequence"/>
</dbReference>
<dbReference type="Pfam" id="PF13625">
    <property type="entry name" value="Helicase_C_3"/>
    <property type="match status" value="1"/>
</dbReference>
<sequence length="726" mass="76666">MAPRTLGEALGALSPDGLATLLRHREDLARPLPADLTELAQRALTPASVARSLDRLDAWQRLVALALATAPDGVDVGAVHELLATGTRADVARAVSDLRSRALLWGGDDELHLVRTVREVFGPHPAGLAPVSPRPMDPEAVQEALQQVGEEERTILDRLLWQRPTGALRRADRAVTLAEARSPIERLLALGLLRPADSETVVLPREVALVLRGGRLVPDPVATRAPELAGGTRAERLVQRAGAGAAWALVHDVEQLVGDLDRRSVDLLRDGGVSTRDVAALGRRASLSPEQAAVLLEWASAAGLVGPDGPRLLPTARYDRWISGSGADRWLHLVRHWRASGRWPRAGSRGGAHPLGPDGELRGAVEIRQGILAVLAGQPVGRRLAPEPLTEVVAWHHPAWAERLPLAELVADVLVEAEQAGLTALGAVSPLARVAAGAELPDELAELFPEPVDRLVVQADLTAVAPGPLVPEVNRTMRLLAEQESRGGGGVYRFTEGSLRRALDAGWALAEIERWLEEHSSTGVPQPLRYLLADVARRHGSIQVMPTSAVVRCDDPAQAASLLGRPEASRLGLHAVAPGVLAATAEPDEVVQVLREVGLAPVGTDASGTALTAPPPPRAREGGGEAEPPAEPVDAVRVAELLLGREADRRARARAVDSAVDVLTRAAAARTPVVVDLVTAEGESTTRRATPLHVSPGAVRLADAASGQVFTVPLARVVGARDDTPG</sequence>
<evidence type="ECO:0000259" key="2">
    <source>
        <dbReference type="Pfam" id="PF13625"/>
    </source>
</evidence>
<evidence type="ECO:0000313" key="4">
    <source>
        <dbReference type="Proteomes" id="UP000435304"/>
    </source>
</evidence>
<feature type="domain" description="Helicase XPB/Ssl2 N-terminal" evidence="2">
    <location>
        <begin position="455"/>
        <end position="576"/>
    </location>
</feature>
<evidence type="ECO:0000256" key="1">
    <source>
        <dbReference type="SAM" id="MobiDB-lite"/>
    </source>
</evidence>
<comment type="caution">
    <text evidence="3">The sequence shown here is derived from an EMBL/GenBank/DDBJ whole genome shotgun (WGS) entry which is preliminary data.</text>
</comment>
<organism evidence="3 4">
    <name type="scientific">Auraticoccus cholistanensis</name>
    <dbReference type="NCBI Taxonomy" id="2656650"/>
    <lineage>
        <taxon>Bacteria</taxon>
        <taxon>Bacillati</taxon>
        <taxon>Actinomycetota</taxon>
        <taxon>Actinomycetes</taxon>
        <taxon>Propionibacteriales</taxon>
        <taxon>Propionibacteriaceae</taxon>
        <taxon>Auraticoccus</taxon>
    </lineage>
</organism>
<dbReference type="RefSeq" id="WP_156610125.1">
    <property type="nucleotide sequence ID" value="NZ_WPCU01000007.1"/>
</dbReference>
<reference evidence="3 4" key="1">
    <citation type="submission" date="2019-12" db="EMBL/GenBank/DDBJ databases">
        <title>Auraticoccus cholistani sp. nov., an actinomycete isolated from soil of Cholistan desert.</title>
        <authorList>
            <person name="Cheema M.T."/>
        </authorList>
    </citation>
    <scope>NUCLEOTIDE SEQUENCE [LARGE SCALE GENOMIC DNA]</scope>
    <source>
        <strain evidence="3 4">F435</strain>
    </source>
</reference>
<dbReference type="AlphaFoldDB" id="A0A6A9V167"/>
<keyword evidence="4" id="KW-1185">Reference proteome</keyword>
<accession>A0A6A9V167</accession>
<name>A0A6A9V167_9ACTN</name>
<dbReference type="InterPro" id="IPR032830">
    <property type="entry name" value="XPB/Ssl2_N"/>
</dbReference>
<feature type="region of interest" description="Disordered" evidence="1">
    <location>
        <begin position="604"/>
        <end position="630"/>
    </location>
</feature>
<gene>
    <name evidence="3" type="ORF">GC722_11060</name>
</gene>
<protein>
    <recommendedName>
        <fullName evidence="2">Helicase XPB/Ssl2 N-terminal domain-containing protein</fullName>
    </recommendedName>
</protein>
<proteinExistence type="predicted"/>